<dbReference type="GO" id="GO:0016579">
    <property type="term" value="P:protein deubiquitination"/>
    <property type="evidence" value="ECO:0007669"/>
    <property type="project" value="InterPro"/>
</dbReference>
<feature type="domain" description="USP" evidence="3">
    <location>
        <begin position="48"/>
        <end position="466"/>
    </location>
</feature>
<evidence type="ECO:0000313" key="5">
    <source>
        <dbReference type="Proteomes" id="UP001149090"/>
    </source>
</evidence>
<accession>A0A9Q0LUJ3</accession>
<dbReference type="GO" id="GO:0005829">
    <property type="term" value="C:cytosol"/>
    <property type="evidence" value="ECO:0007669"/>
    <property type="project" value="TreeGrafter"/>
</dbReference>
<dbReference type="Proteomes" id="UP001149090">
    <property type="component" value="Unassembled WGS sequence"/>
</dbReference>
<evidence type="ECO:0000313" key="4">
    <source>
        <dbReference type="EMBL" id="KAJ5077708.1"/>
    </source>
</evidence>
<dbReference type="Gene3D" id="3.90.70.10">
    <property type="entry name" value="Cysteine proteinases"/>
    <property type="match status" value="1"/>
</dbReference>
<evidence type="ECO:0000256" key="2">
    <source>
        <dbReference type="SAM" id="Coils"/>
    </source>
</evidence>
<dbReference type="SUPFAM" id="SSF54001">
    <property type="entry name" value="Cysteine proteinases"/>
    <property type="match status" value="1"/>
</dbReference>
<protein>
    <recommendedName>
        <fullName evidence="1">Ubiquitin carboxyl-terminal hydrolase</fullName>
        <ecNumber evidence="1">3.4.19.12</ecNumber>
    </recommendedName>
</protein>
<keyword evidence="1" id="KW-0645">Protease</keyword>
<dbReference type="PROSITE" id="PS00973">
    <property type="entry name" value="USP_2"/>
    <property type="match status" value="1"/>
</dbReference>
<dbReference type="GO" id="GO:0006508">
    <property type="term" value="P:proteolysis"/>
    <property type="evidence" value="ECO:0007669"/>
    <property type="project" value="UniProtKB-KW"/>
</dbReference>
<dbReference type="PROSITE" id="PS50235">
    <property type="entry name" value="USP_3"/>
    <property type="match status" value="1"/>
</dbReference>
<comment type="catalytic activity">
    <reaction evidence="1">
        <text>Thiol-dependent hydrolysis of ester, thioester, amide, peptide and isopeptide bonds formed by the C-terminal Gly of ubiquitin (a 76-residue protein attached to proteins as an intracellular targeting signal).</text>
        <dbReference type="EC" id="3.4.19.12"/>
    </reaction>
</comment>
<comment type="similarity">
    <text evidence="1">Belongs to the peptidase C19 family.</text>
</comment>
<dbReference type="OrthoDB" id="289038at2759"/>
<dbReference type="InterPro" id="IPR038765">
    <property type="entry name" value="Papain-like_cys_pep_sf"/>
</dbReference>
<comment type="caution">
    <text evidence="4">The sequence shown here is derived from an EMBL/GenBank/DDBJ whole genome shotgun (WGS) entry which is preliminary data.</text>
</comment>
<dbReference type="InterPro" id="IPR001394">
    <property type="entry name" value="Peptidase_C19_UCH"/>
</dbReference>
<dbReference type="Pfam" id="PF00443">
    <property type="entry name" value="UCH"/>
    <property type="match status" value="1"/>
</dbReference>
<dbReference type="EMBL" id="JAPDFW010000057">
    <property type="protein sequence ID" value="KAJ5077708.1"/>
    <property type="molecule type" value="Genomic_DNA"/>
</dbReference>
<feature type="coiled-coil region" evidence="2">
    <location>
        <begin position="360"/>
        <end position="390"/>
    </location>
</feature>
<proteinExistence type="inferred from homology"/>
<organism evidence="4 5">
    <name type="scientific">Anaeramoeba ignava</name>
    <name type="common">Anaerobic marine amoeba</name>
    <dbReference type="NCBI Taxonomy" id="1746090"/>
    <lineage>
        <taxon>Eukaryota</taxon>
        <taxon>Metamonada</taxon>
        <taxon>Anaeramoebidae</taxon>
        <taxon>Anaeramoeba</taxon>
    </lineage>
</organism>
<keyword evidence="1 4" id="KW-0378">Hydrolase</keyword>
<dbReference type="OMA" id="MNDEFRF"/>
<gene>
    <name evidence="4" type="ORF">M0811_05807</name>
</gene>
<keyword evidence="1" id="KW-0833">Ubl conjugation pathway</keyword>
<dbReference type="InterPro" id="IPR028889">
    <property type="entry name" value="USP"/>
</dbReference>
<reference evidence="4" key="1">
    <citation type="submission" date="2022-10" db="EMBL/GenBank/DDBJ databases">
        <title>Novel sulphate-reducing endosymbionts in the free-living metamonad Anaeramoeba.</title>
        <authorList>
            <person name="Jerlstrom-Hultqvist J."/>
            <person name="Cepicka I."/>
            <person name="Gallot-Lavallee L."/>
            <person name="Salas-Leiva D."/>
            <person name="Curtis B.A."/>
            <person name="Zahonova K."/>
            <person name="Pipaliya S."/>
            <person name="Dacks J."/>
            <person name="Roger A.J."/>
        </authorList>
    </citation>
    <scope>NUCLEOTIDE SEQUENCE</scope>
    <source>
        <strain evidence="4">BMAN</strain>
    </source>
</reference>
<dbReference type="PROSITE" id="PS00972">
    <property type="entry name" value="USP_1"/>
    <property type="match status" value="1"/>
</dbReference>
<dbReference type="GO" id="GO:0005634">
    <property type="term" value="C:nucleus"/>
    <property type="evidence" value="ECO:0007669"/>
    <property type="project" value="TreeGrafter"/>
</dbReference>
<keyword evidence="2" id="KW-0175">Coiled coil</keyword>
<keyword evidence="5" id="KW-1185">Reference proteome</keyword>
<evidence type="ECO:0000259" key="3">
    <source>
        <dbReference type="PROSITE" id="PS50235"/>
    </source>
</evidence>
<keyword evidence="1" id="KW-0788">Thiol protease</keyword>
<dbReference type="PANTHER" id="PTHR24006">
    <property type="entry name" value="UBIQUITIN CARBOXYL-TERMINAL HYDROLASE"/>
    <property type="match status" value="1"/>
</dbReference>
<name>A0A9Q0LUJ3_ANAIG</name>
<dbReference type="InterPro" id="IPR050164">
    <property type="entry name" value="Peptidase_C19"/>
</dbReference>
<dbReference type="AlphaFoldDB" id="A0A9Q0LUJ3"/>
<sequence length="793" mass="93667">MQNTQEFDYLLQRVIEESLKDEQKEMLIKTFSSSINPNDLLRDENVPVGLSNVGNSCFINALLQVYFMIPKFRMEILRSYPEKKMWKELKKKEPSLEKAFPYYPLILELQELFAFLILSNKKYFNPINTLKKIFEIQNTSLALGNQEDITEFNHLFCEAVSKAHSDMAIKKSNQNQESKKQIEELLFGKEFHKIEGKKVKDGKRFMRIHEPSFGQIILNLNSNDLYLSLNQYVKRVPIDFKLDDEETKDSTQQILFEKLPPILTFQLQRVQYDFVKNKAIKNNTPFHFDKIIYMDRYLHSKNDDLAKSVNKTSDEEIAKRNKEIQQLINYKESGKSVVEILNLAIDFLENQEEKPDKKTIEELTQKRDQNQRKIKELERERDLLKKAENMPFQNMREHPYALFAVVIHSGLAMSGHYYSYINDIRTEKWWKFNDRIVSQVSEKQVFEEGIGDGVSKGAYCLFYHKISIHKKSQKIIQNLSDKSSVFFLPKNYDYIPQELKSTVEKENKNLEDEIFEFNLVKDSQISRKIKEFKTQISHRFKQIETENSQKNETDDPFLKSFIHFVISKKHFSYAKFLIAKQISPEFIDSKNKEKGLETLVKKEMNNLYDLKQGEEEKLSKEWEEYQLDTKKMLFGIQLILKKDLERATIQLLLTYHEMKSNQRDTQGIEIILQQALLEYYQGFNQKQFVSSTPNLEKAKSISSLVGTVFNHEKIFEPFFQKIRPFFSNLVEFVVTKTENSKVIPDLYEINQNFISPSNTNFQLFGSPQILNSKKSLFQKRKSCFINLLKRSFI</sequence>
<dbReference type="GO" id="GO:0004843">
    <property type="term" value="F:cysteine-type deubiquitinase activity"/>
    <property type="evidence" value="ECO:0007669"/>
    <property type="project" value="UniProtKB-UniRule"/>
</dbReference>
<dbReference type="InterPro" id="IPR018200">
    <property type="entry name" value="USP_CS"/>
</dbReference>
<dbReference type="EC" id="3.4.19.12" evidence="1"/>
<evidence type="ECO:0000256" key="1">
    <source>
        <dbReference type="RuleBase" id="RU366025"/>
    </source>
</evidence>